<gene>
    <name evidence="1" type="ORF">LY89DRAFT_8331</name>
</gene>
<dbReference type="OrthoDB" id="3884955at2759"/>
<evidence type="ECO:0000313" key="1">
    <source>
        <dbReference type="EMBL" id="KUJ23981.1"/>
    </source>
</evidence>
<dbReference type="InParanoid" id="A0A194XV16"/>
<proteinExistence type="predicted"/>
<dbReference type="GeneID" id="28833167"/>
<sequence length="440" mass="50729">MPFQASPNCAKSMIWHEGVWRYHAGPNIHPTALYLNYLADMYQRRVLKVYHKLATSQTDKQRADLILRADHLYLINAMVPWERKKRWRCSAPTIFEQDELQRQEDTGFVSELLLSKKLATESTSPLWSLSRTGSLRELPVSMSEVAFVETILGEFETRYKATMRRLKDVPYPFDGSSVYPNNWTWTTFFSIVQERKETMFNFCDARFQVAPPIRDLVLMICWQVIIGLPNAEVPFEELEYKEFLGLPRSPYTRHPLRFSLGHRAHGLPMTTGWPAKYTSAKDFDHRNCNIAFETWASNTAKSNWDNHTEAIRQDFLDNLKDDCSPFWTEAEFSKPAPPLPLAAFRSCAFSAASSNSQADDSDDWEASLAEESVLNDLDLQWCEELSIQEMEDGIDFLASELKMADYFTGYEAQYEDGYQERTTRVLAKLMSLLNGAPPSH</sequence>
<reference evidence="1 2" key="1">
    <citation type="submission" date="2015-10" db="EMBL/GenBank/DDBJ databases">
        <title>Full genome of DAOMC 229536 Phialocephala scopiformis, a fungal endophyte of spruce producing the potent anti-insectan compound rugulosin.</title>
        <authorList>
            <consortium name="DOE Joint Genome Institute"/>
            <person name="Walker A.K."/>
            <person name="Frasz S.L."/>
            <person name="Seifert K.A."/>
            <person name="Miller J.D."/>
            <person name="Mondo S.J."/>
            <person name="Labutti K."/>
            <person name="Lipzen A."/>
            <person name="Dockter R."/>
            <person name="Kennedy M."/>
            <person name="Grigoriev I.V."/>
            <person name="Spatafora J.W."/>
        </authorList>
    </citation>
    <scope>NUCLEOTIDE SEQUENCE [LARGE SCALE GENOMIC DNA]</scope>
    <source>
        <strain evidence="1 2">CBS 120377</strain>
    </source>
</reference>
<dbReference type="Proteomes" id="UP000070700">
    <property type="component" value="Unassembled WGS sequence"/>
</dbReference>
<organism evidence="1 2">
    <name type="scientific">Mollisia scopiformis</name>
    <name type="common">Conifer needle endophyte fungus</name>
    <name type="synonym">Phialocephala scopiformis</name>
    <dbReference type="NCBI Taxonomy" id="149040"/>
    <lineage>
        <taxon>Eukaryota</taxon>
        <taxon>Fungi</taxon>
        <taxon>Dikarya</taxon>
        <taxon>Ascomycota</taxon>
        <taxon>Pezizomycotina</taxon>
        <taxon>Leotiomycetes</taxon>
        <taxon>Helotiales</taxon>
        <taxon>Mollisiaceae</taxon>
        <taxon>Mollisia</taxon>
    </lineage>
</organism>
<evidence type="ECO:0000313" key="2">
    <source>
        <dbReference type="Proteomes" id="UP000070700"/>
    </source>
</evidence>
<name>A0A194XV16_MOLSC</name>
<accession>A0A194XV16</accession>
<dbReference type="AlphaFoldDB" id="A0A194XV16"/>
<dbReference type="EMBL" id="KQ947404">
    <property type="protein sequence ID" value="KUJ23981.1"/>
    <property type="molecule type" value="Genomic_DNA"/>
</dbReference>
<keyword evidence="2" id="KW-1185">Reference proteome</keyword>
<protein>
    <submittedName>
        <fullName evidence="1">Uncharacterized protein</fullName>
    </submittedName>
</protein>
<dbReference type="KEGG" id="psco:LY89DRAFT_8331"/>
<dbReference type="RefSeq" id="XP_018078336.1">
    <property type="nucleotide sequence ID" value="XM_018223441.1"/>
</dbReference>